<dbReference type="Gene3D" id="1.25.40.10">
    <property type="entry name" value="Tetratricopeptide repeat domain"/>
    <property type="match status" value="2"/>
</dbReference>
<reference evidence="2 3" key="1">
    <citation type="submission" date="2016-03" db="EMBL/GenBank/DDBJ databases">
        <authorList>
            <person name="Ploux O."/>
        </authorList>
    </citation>
    <scope>NUCLEOTIDE SEQUENCE [LARGE SCALE GENOMIC DNA]</scope>
    <source>
        <strain evidence="2 3">LPB0076</strain>
    </source>
</reference>
<evidence type="ECO:0000313" key="2">
    <source>
        <dbReference type="EMBL" id="OCB77919.1"/>
    </source>
</evidence>
<dbReference type="PROSITE" id="PS50005">
    <property type="entry name" value="TPR"/>
    <property type="match status" value="1"/>
</dbReference>
<dbReference type="SUPFAM" id="SSF48452">
    <property type="entry name" value="TPR-like"/>
    <property type="match status" value="1"/>
</dbReference>
<dbReference type="InterPro" id="IPR019734">
    <property type="entry name" value="TPR_rpt"/>
</dbReference>
<protein>
    <submittedName>
        <fullName evidence="2">Uncharacterized protein</fullName>
    </submittedName>
</protein>
<feature type="repeat" description="TPR" evidence="1">
    <location>
        <begin position="178"/>
        <end position="211"/>
    </location>
</feature>
<evidence type="ECO:0000313" key="3">
    <source>
        <dbReference type="Proteomes" id="UP000093510"/>
    </source>
</evidence>
<proteinExistence type="predicted"/>
<dbReference type="EMBL" id="LVEP01000013">
    <property type="protein sequence ID" value="OCB77919.1"/>
    <property type="molecule type" value="Genomic_DNA"/>
</dbReference>
<evidence type="ECO:0000256" key="1">
    <source>
        <dbReference type="PROSITE-ProRule" id="PRU00339"/>
    </source>
</evidence>
<dbReference type="InterPro" id="IPR011990">
    <property type="entry name" value="TPR-like_helical_dom_sf"/>
</dbReference>
<dbReference type="Proteomes" id="UP000093510">
    <property type="component" value="Unassembled WGS sequence"/>
</dbReference>
<gene>
    <name evidence="2" type="ORF">LPBF_02930</name>
</gene>
<accession>A0A1B9E7J9</accession>
<comment type="caution">
    <text evidence="2">The sequence shown here is derived from an EMBL/GenBank/DDBJ whole genome shotgun (WGS) entry which is preliminary data.</text>
</comment>
<keyword evidence="3" id="KW-1185">Reference proteome</keyword>
<keyword evidence="1" id="KW-0802">TPR repeat</keyword>
<sequence length="266" mass="31916">MKNFSYILLFLPIWMYSQPNCNAYLYKGDTLQYKACIEAEKIEKLYQFQREFQETLDNAITICPDFAYAYREKATAYLKSGDFLTWKKLIDKAVDLDFSFNLGYRAWCRYQFFRDYIGAIKDIEKLDSLVNYNIGYCINGDYHLNITKAICYSAINQKQKAIKIFKDQLNTKNYSAGLYDYYQLGVTYYEVNDLKNALKCFNKQTEINEFADNEYYKCKIYKFQKNESEYTRYKEKALKLYAENKKMFDIYTRHSNSVYYQTIKDE</sequence>
<dbReference type="STRING" id="1763534.GCA_001831475_02612"/>
<dbReference type="OrthoDB" id="935812at2"/>
<organism evidence="2 3">
    <name type="scientific">Flavobacterium crassostreae</name>
    <dbReference type="NCBI Taxonomy" id="1763534"/>
    <lineage>
        <taxon>Bacteria</taxon>
        <taxon>Pseudomonadati</taxon>
        <taxon>Bacteroidota</taxon>
        <taxon>Flavobacteriia</taxon>
        <taxon>Flavobacteriales</taxon>
        <taxon>Flavobacteriaceae</taxon>
        <taxon>Flavobacterium</taxon>
    </lineage>
</organism>
<dbReference type="AlphaFoldDB" id="A0A1B9E7J9"/>
<name>A0A1B9E7J9_9FLAO</name>